<feature type="compositionally biased region" description="Basic and acidic residues" evidence="1">
    <location>
        <begin position="48"/>
        <end position="60"/>
    </location>
</feature>
<accession>A0A9Q3K6V8</accession>
<evidence type="ECO:0000313" key="2">
    <source>
        <dbReference type="EMBL" id="MBW0574736.1"/>
    </source>
</evidence>
<dbReference type="OrthoDB" id="5582182at2759"/>
<evidence type="ECO:0000256" key="1">
    <source>
        <dbReference type="SAM" id="MobiDB-lite"/>
    </source>
</evidence>
<feature type="compositionally biased region" description="Basic residues" evidence="1">
    <location>
        <begin position="77"/>
        <end position="87"/>
    </location>
</feature>
<proteinExistence type="predicted"/>
<feature type="region of interest" description="Disordered" evidence="1">
    <location>
        <begin position="48"/>
        <end position="132"/>
    </location>
</feature>
<dbReference type="Proteomes" id="UP000765509">
    <property type="component" value="Unassembled WGS sequence"/>
</dbReference>
<comment type="caution">
    <text evidence="2">The sequence shown here is derived from an EMBL/GenBank/DDBJ whole genome shotgun (WGS) entry which is preliminary data.</text>
</comment>
<dbReference type="AlphaFoldDB" id="A0A9Q3K6V8"/>
<keyword evidence="3" id="KW-1185">Reference proteome</keyword>
<reference evidence="2" key="1">
    <citation type="submission" date="2021-03" db="EMBL/GenBank/DDBJ databases">
        <title>Draft genome sequence of rust myrtle Austropuccinia psidii MF-1, a brazilian biotype.</title>
        <authorList>
            <person name="Quecine M.C."/>
            <person name="Pachon D.M.R."/>
            <person name="Bonatelli M.L."/>
            <person name="Correr F.H."/>
            <person name="Franceschini L.M."/>
            <person name="Leite T.F."/>
            <person name="Margarido G.R.A."/>
            <person name="Almeida C.A."/>
            <person name="Ferrarezi J.A."/>
            <person name="Labate C.A."/>
        </authorList>
    </citation>
    <scope>NUCLEOTIDE SEQUENCE</scope>
    <source>
        <strain evidence="2">MF-1</strain>
    </source>
</reference>
<organism evidence="2 3">
    <name type="scientific">Austropuccinia psidii MF-1</name>
    <dbReference type="NCBI Taxonomy" id="1389203"/>
    <lineage>
        <taxon>Eukaryota</taxon>
        <taxon>Fungi</taxon>
        <taxon>Dikarya</taxon>
        <taxon>Basidiomycota</taxon>
        <taxon>Pucciniomycotina</taxon>
        <taxon>Pucciniomycetes</taxon>
        <taxon>Pucciniales</taxon>
        <taxon>Sphaerophragmiaceae</taxon>
        <taxon>Austropuccinia</taxon>
    </lineage>
</organism>
<name>A0A9Q3K6V8_9BASI</name>
<protein>
    <submittedName>
        <fullName evidence="2">Uncharacterized protein</fullName>
    </submittedName>
</protein>
<sequence length="132" mass="14882">MVFGCHACALGLSHRLTAIGSIEFPGNFNFPQEIRDITLKLEMGYHEKKKEKGIHQEKKPPVTGSKPFRPPQDSNSKKRYHKKTHKGKNIEGSEDNPHAALLNKNNKLIGSKKKRRIKEGLCTYSGGKHPIK</sequence>
<evidence type="ECO:0000313" key="3">
    <source>
        <dbReference type="Proteomes" id="UP000765509"/>
    </source>
</evidence>
<feature type="compositionally biased region" description="Basic and acidic residues" evidence="1">
    <location>
        <begin position="88"/>
        <end position="97"/>
    </location>
</feature>
<gene>
    <name evidence="2" type="ORF">O181_114451</name>
</gene>
<dbReference type="EMBL" id="AVOT02094822">
    <property type="protein sequence ID" value="MBW0574736.1"/>
    <property type="molecule type" value="Genomic_DNA"/>
</dbReference>